<dbReference type="AlphaFoldDB" id="A0A5Q2RH18"/>
<proteinExistence type="predicted"/>
<dbReference type="RefSeq" id="WP_153758238.1">
    <property type="nucleotide sequence ID" value="NZ_CP045851.1"/>
</dbReference>
<dbReference type="Proteomes" id="UP000334019">
    <property type="component" value="Chromosome"/>
</dbReference>
<evidence type="ECO:0008006" key="3">
    <source>
        <dbReference type="Google" id="ProtNLM"/>
    </source>
</evidence>
<gene>
    <name evidence="1" type="ORF">GH723_02895</name>
</gene>
<accession>A0A5Q2RH18</accession>
<evidence type="ECO:0000313" key="1">
    <source>
        <dbReference type="EMBL" id="QGG94132.1"/>
    </source>
</evidence>
<name>A0A5Q2RH18_9ACTN</name>
<protein>
    <recommendedName>
        <fullName evidence="3">DNA-binding response regulator</fullName>
    </recommendedName>
</protein>
<dbReference type="EMBL" id="CP045851">
    <property type="protein sequence ID" value="QGG94132.1"/>
    <property type="molecule type" value="Genomic_DNA"/>
</dbReference>
<keyword evidence="2" id="KW-1185">Reference proteome</keyword>
<evidence type="ECO:0000313" key="2">
    <source>
        <dbReference type="Proteomes" id="UP000334019"/>
    </source>
</evidence>
<sequence>MRRYAAELLARECCCWASSDVAAGEMLPAAIERVRPDLLVVDAGDFPACCQAAIDSFPRDRVVVIGPEPDPSYGAAALASGAAACVSRDNVGEELVPTMRSVLGCRHEHCPPSSGLAAHVGATANQLAGR</sequence>
<organism evidence="1 2">
    <name type="scientific">Actinomarinicola tropica</name>
    <dbReference type="NCBI Taxonomy" id="2789776"/>
    <lineage>
        <taxon>Bacteria</taxon>
        <taxon>Bacillati</taxon>
        <taxon>Actinomycetota</taxon>
        <taxon>Acidimicrobiia</taxon>
        <taxon>Acidimicrobiales</taxon>
        <taxon>Iamiaceae</taxon>
        <taxon>Actinomarinicola</taxon>
    </lineage>
</organism>
<dbReference type="KEGG" id="atq:GH723_02895"/>
<reference evidence="1 2" key="1">
    <citation type="submission" date="2019-11" db="EMBL/GenBank/DDBJ databases">
        <authorList>
            <person name="He Y."/>
        </authorList>
    </citation>
    <scope>NUCLEOTIDE SEQUENCE [LARGE SCALE GENOMIC DNA]</scope>
    <source>
        <strain evidence="1 2">SCSIO 58843</strain>
    </source>
</reference>